<dbReference type="Gene3D" id="4.10.280.10">
    <property type="entry name" value="Helix-loop-helix DNA-binding domain"/>
    <property type="match status" value="1"/>
</dbReference>
<dbReference type="GO" id="GO:0043937">
    <property type="term" value="P:regulation of sporulation"/>
    <property type="evidence" value="ECO:0007669"/>
    <property type="project" value="InterPro"/>
</dbReference>
<gene>
    <name evidence="1" type="ORF">GNQ08_20960</name>
</gene>
<reference evidence="1 2" key="1">
    <citation type="submission" date="2019-11" db="EMBL/GenBank/DDBJ databases">
        <title>Draft genome sequences of five Paenibacillus species of dairy origin.</title>
        <authorList>
            <person name="Olajide A.M."/>
            <person name="Chen S."/>
            <person name="Lapointe G."/>
        </authorList>
    </citation>
    <scope>NUCLEOTIDE SEQUENCE [LARGE SCALE GENOMIC DNA]</scope>
    <source>
        <strain evidence="1 2">3CT49</strain>
    </source>
</reference>
<organism evidence="1 2">
    <name type="scientific">Paenibacillus macerans</name>
    <name type="common">Bacillus macerans</name>
    <dbReference type="NCBI Taxonomy" id="44252"/>
    <lineage>
        <taxon>Bacteria</taxon>
        <taxon>Bacillati</taxon>
        <taxon>Bacillota</taxon>
        <taxon>Bacilli</taxon>
        <taxon>Bacillales</taxon>
        <taxon>Paenibacillaceae</taxon>
        <taxon>Paenibacillus</taxon>
    </lineage>
</organism>
<dbReference type="AlphaFoldDB" id="A0A6N8F2Y0"/>
<dbReference type="RefSeq" id="WP_036626679.1">
    <property type="nucleotide sequence ID" value="NZ_BGML01000007.1"/>
</dbReference>
<proteinExistence type="predicted"/>
<accession>A0A6N8F2Y0</accession>
<dbReference type="GO" id="GO:0046983">
    <property type="term" value="F:protein dimerization activity"/>
    <property type="evidence" value="ECO:0007669"/>
    <property type="project" value="InterPro"/>
</dbReference>
<comment type="caution">
    <text evidence="1">The sequence shown here is derived from an EMBL/GenBank/DDBJ whole genome shotgun (WGS) entry which is preliminary data.</text>
</comment>
<dbReference type="GeneID" id="77009951"/>
<dbReference type="SUPFAM" id="SSF140500">
    <property type="entry name" value="BAS1536-like"/>
    <property type="match status" value="1"/>
</dbReference>
<dbReference type="InterPro" id="IPR036638">
    <property type="entry name" value="HLH_DNA-bd_sf"/>
</dbReference>
<sequence>MSNSERMKLRIEMERKELNRLAQRYGLRHKRVIHQSVLLDGLLNKYNNVNLTDVRRKQPIA</sequence>
<evidence type="ECO:0000313" key="1">
    <source>
        <dbReference type="EMBL" id="MUG24842.1"/>
    </source>
</evidence>
<dbReference type="Pfam" id="PF09388">
    <property type="entry name" value="SpoOE-like"/>
    <property type="match status" value="1"/>
</dbReference>
<protein>
    <submittedName>
        <fullName evidence="1">Spo0E family sporulation regulatory protein-aspartic acid phosphatase</fullName>
    </submittedName>
</protein>
<dbReference type="OrthoDB" id="2627535at2"/>
<evidence type="ECO:0000313" key="2">
    <source>
        <dbReference type="Proteomes" id="UP000442469"/>
    </source>
</evidence>
<dbReference type="EMBL" id="WNZZ01000018">
    <property type="protein sequence ID" value="MUG24842.1"/>
    <property type="molecule type" value="Genomic_DNA"/>
</dbReference>
<dbReference type="Proteomes" id="UP000442469">
    <property type="component" value="Unassembled WGS sequence"/>
</dbReference>
<dbReference type="InterPro" id="IPR037208">
    <property type="entry name" value="Spo0E-like_sf"/>
</dbReference>
<dbReference type="InterPro" id="IPR018540">
    <property type="entry name" value="Spo0E-like"/>
</dbReference>
<name>A0A6N8F2Y0_PAEMA</name>